<keyword evidence="2" id="KW-0813">Transport</keyword>
<protein>
    <submittedName>
        <fullName evidence="2">Multiple sugar transport system substrate-binding protein</fullName>
    </submittedName>
</protein>
<sequence>MVTLKGMTWSHPRGYDPMIACSKAWQEKTGVEISWEKRSLQDFETFPVDELAAQYDLIVIDHPHVGQITRENCLLPLDDAEHTDEIAAIAAGTVGRSYPSYNWQGRQWAFPLDAATQVQAYRPDRLSAPVKDLTEFVTLAKEGKAILPMRPPHSLMTFISLAAHYGTPCVVEGPDFIAKADGEEVLDWMTRLVSGMDISCYEMDPIAVFDLMGQPDSLYVASPFIYGYVNYSFAGFRPARIAFADMPVIAGRQLNGSALGGTGIAVSARTKAPEEAKAFARWIAGGPVQASIYAIGNGQPGHADAWVSDAVNAPALDFYRNTRATLEGAYVRPRHDGYMAFQSDASEMISDGLRSGERHTVLIDKLNRRFAQSFER</sequence>
<evidence type="ECO:0000256" key="1">
    <source>
        <dbReference type="ARBA" id="ARBA00022764"/>
    </source>
</evidence>
<keyword evidence="3" id="KW-1185">Reference proteome</keyword>
<keyword evidence="2" id="KW-0762">Sugar transport</keyword>
<gene>
    <name evidence="2" type="ORF">GA0061103_4207</name>
</gene>
<keyword evidence="1" id="KW-0574">Periplasm</keyword>
<reference evidence="3" key="1">
    <citation type="submission" date="2016-08" db="EMBL/GenBank/DDBJ databases">
        <authorList>
            <person name="Varghese N."/>
            <person name="Submissions Spin"/>
        </authorList>
    </citation>
    <scope>NUCLEOTIDE SEQUENCE [LARGE SCALE GENOMIC DNA]</scope>
    <source>
        <strain evidence="3">HAMBI 2975</strain>
    </source>
</reference>
<dbReference type="AlphaFoldDB" id="A0A1C3VQE4"/>
<dbReference type="Gene3D" id="3.40.190.10">
    <property type="entry name" value="Periplasmic binding protein-like II"/>
    <property type="match status" value="1"/>
</dbReference>
<organism evidence="2 3">
    <name type="scientific">Rhizobium multihospitium</name>
    <dbReference type="NCBI Taxonomy" id="410764"/>
    <lineage>
        <taxon>Bacteria</taxon>
        <taxon>Pseudomonadati</taxon>
        <taxon>Pseudomonadota</taxon>
        <taxon>Alphaproteobacteria</taxon>
        <taxon>Hyphomicrobiales</taxon>
        <taxon>Rhizobiaceae</taxon>
        <taxon>Rhizobium/Agrobacterium group</taxon>
        <taxon>Rhizobium</taxon>
    </lineage>
</organism>
<dbReference type="InterPro" id="IPR006059">
    <property type="entry name" value="SBP"/>
</dbReference>
<dbReference type="SUPFAM" id="SSF53850">
    <property type="entry name" value="Periplasmic binding protein-like II"/>
    <property type="match status" value="1"/>
</dbReference>
<dbReference type="RefSeq" id="WP_167376583.1">
    <property type="nucleotide sequence ID" value="NZ_FMAG01000003.1"/>
</dbReference>
<accession>A0A1C3VQE4</accession>
<dbReference type="STRING" id="410764.GA0061103_4207"/>
<dbReference type="EMBL" id="FMAG01000003">
    <property type="protein sequence ID" value="SCB30006.1"/>
    <property type="molecule type" value="Genomic_DNA"/>
</dbReference>
<proteinExistence type="predicted"/>
<evidence type="ECO:0000313" key="2">
    <source>
        <dbReference type="EMBL" id="SCB30006.1"/>
    </source>
</evidence>
<dbReference type="Proteomes" id="UP000199101">
    <property type="component" value="Unassembled WGS sequence"/>
</dbReference>
<name>A0A1C3VQE4_9HYPH</name>
<dbReference type="Pfam" id="PF13416">
    <property type="entry name" value="SBP_bac_8"/>
    <property type="match status" value="1"/>
</dbReference>
<evidence type="ECO:0000313" key="3">
    <source>
        <dbReference type="Proteomes" id="UP000199101"/>
    </source>
</evidence>